<reference evidence="2 3" key="1">
    <citation type="journal article" date="2024" name="Commun. Biol.">
        <title>Comparative genomic analysis of thermophilic fungi reveals convergent evolutionary adaptations and gene losses.</title>
        <authorList>
            <person name="Steindorff A.S."/>
            <person name="Aguilar-Pontes M.V."/>
            <person name="Robinson A.J."/>
            <person name="Andreopoulos B."/>
            <person name="LaButti K."/>
            <person name="Kuo A."/>
            <person name="Mondo S."/>
            <person name="Riley R."/>
            <person name="Otillar R."/>
            <person name="Haridas S."/>
            <person name="Lipzen A."/>
            <person name="Grimwood J."/>
            <person name="Schmutz J."/>
            <person name="Clum A."/>
            <person name="Reid I.D."/>
            <person name="Moisan M.C."/>
            <person name="Butler G."/>
            <person name="Nguyen T.T.M."/>
            <person name="Dewar K."/>
            <person name="Conant G."/>
            <person name="Drula E."/>
            <person name="Henrissat B."/>
            <person name="Hansel C."/>
            <person name="Singer S."/>
            <person name="Hutchinson M.I."/>
            <person name="de Vries R.P."/>
            <person name="Natvig D.O."/>
            <person name="Powell A.J."/>
            <person name="Tsang A."/>
            <person name="Grigoriev I.V."/>
        </authorList>
    </citation>
    <scope>NUCLEOTIDE SEQUENCE [LARGE SCALE GENOMIC DNA]</scope>
    <source>
        <strain evidence="2 3">ATCC 24622</strain>
    </source>
</reference>
<feature type="compositionally biased region" description="Basic and acidic residues" evidence="1">
    <location>
        <begin position="145"/>
        <end position="163"/>
    </location>
</feature>
<dbReference type="EMBL" id="JAZHXJ010000200">
    <property type="protein sequence ID" value="KAL1869194.1"/>
    <property type="molecule type" value="Genomic_DNA"/>
</dbReference>
<evidence type="ECO:0000256" key="1">
    <source>
        <dbReference type="SAM" id="MobiDB-lite"/>
    </source>
</evidence>
<feature type="region of interest" description="Disordered" evidence="1">
    <location>
        <begin position="116"/>
        <end position="163"/>
    </location>
</feature>
<accession>A0ABR3X0R5</accession>
<sequence length="163" mass="17843">MSYCLSTGGNVVVEEASPRSVSCLCIVPVSFARGYSGFIPFEASLEVVENGELVPRHDVRVRLGLYLRPYSSQRAFKDSVNGRVLRTLWALSGNLQGLGNSSRILGVYHWPEPKNQLQKGRGAGLDPRRAGQDVLAGPESGVAERIGEDHAEEFSRRSRGRSD</sequence>
<name>A0ABR3X0R5_9PEZI</name>
<evidence type="ECO:0000313" key="2">
    <source>
        <dbReference type="EMBL" id="KAL1869194.1"/>
    </source>
</evidence>
<gene>
    <name evidence="2" type="ORF">VTK73DRAFT_3330</name>
</gene>
<dbReference type="Proteomes" id="UP001586593">
    <property type="component" value="Unassembled WGS sequence"/>
</dbReference>
<evidence type="ECO:0000313" key="3">
    <source>
        <dbReference type="Proteomes" id="UP001586593"/>
    </source>
</evidence>
<organism evidence="2 3">
    <name type="scientific">Phialemonium thermophilum</name>
    <dbReference type="NCBI Taxonomy" id="223376"/>
    <lineage>
        <taxon>Eukaryota</taxon>
        <taxon>Fungi</taxon>
        <taxon>Dikarya</taxon>
        <taxon>Ascomycota</taxon>
        <taxon>Pezizomycotina</taxon>
        <taxon>Sordariomycetes</taxon>
        <taxon>Sordariomycetidae</taxon>
        <taxon>Cephalothecales</taxon>
        <taxon>Cephalothecaceae</taxon>
        <taxon>Phialemonium</taxon>
    </lineage>
</organism>
<proteinExistence type="predicted"/>
<protein>
    <submittedName>
        <fullName evidence="2">Uncharacterized protein</fullName>
    </submittedName>
</protein>
<comment type="caution">
    <text evidence="2">The sequence shown here is derived from an EMBL/GenBank/DDBJ whole genome shotgun (WGS) entry which is preliminary data.</text>
</comment>
<keyword evidence="3" id="KW-1185">Reference proteome</keyword>